<feature type="transmembrane region" description="Helical" evidence="2">
    <location>
        <begin position="22"/>
        <end position="41"/>
    </location>
</feature>
<keyword evidence="1" id="KW-0175">Coiled coil</keyword>
<evidence type="ECO:0000256" key="1">
    <source>
        <dbReference type="SAM" id="Coils"/>
    </source>
</evidence>
<reference evidence="3" key="1">
    <citation type="journal article" date="2014" name="Front. Microbiol.">
        <title>High frequency of phylogenetically diverse reductive dehalogenase-homologous genes in deep subseafloor sedimentary metagenomes.</title>
        <authorList>
            <person name="Kawai M."/>
            <person name="Futagami T."/>
            <person name="Toyoda A."/>
            <person name="Takaki Y."/>
            <person name="Nishi S."/>
            <person name="Hori S."/>
            <person name="Arai W."/>
            <person name="Tsubouchi T."/>
            <person name="Morono Y."/>
            <person name="Uchiyama I."/>
            <person name="Ito T."/>
            <person name="Fujiyama A."/>
            <person name="Inagaki F."/>
            <person name="Takami H."/>
        </authorList>
    </citation>
    <scope>NUCLEOTIDE SEQUENCE</scope>
    <source>
        <strain evidence="3">Expedition CK06-06</strain>
    </source>
</reference>
<accession>X1IY83</accession>
<gene>
    <name evidence="3" type="ORF">S03H2_51156</name>
</gene>
<keyword evidence="2" id="KW-0472">Membrane</keyword>
<sequence>MEISNIDFSSLFEMVDTFYKNAWIALIVMLGAVGVAWPIVLKKFSDYRAKIEVDKLEKNLREQFQNLSNENVKLIEKEIEKEMNKLSEAIDNVISKKLDDIDIKINVSRGLIWHTLGTIYEEKNELKSAFKYYFYAFECYFYGKNESNLQNIILCIRRCYEKIKDLSFLKGIENKHLNLINKLNEINENSRYSNTINEMEEEFNSLKKKLKKGKN</sequence>
<keyword evidence="2" id="KW-1133">Transmembrane helix</keyword>
<feature type="coiled-coil region" evidence="1">
    <location>
        <begin position="169"/>
        <end position="209"/>
    </location>
</feature>
<dbReference type="AlphaFoldDB" id="X1IY83"/>
<evidence type="ECO:0000313" key="3">
    <source>
        <dbReference type="EMBL" id="GAH71034.1"/>
    </source>
</evidence>
<name>X1IY83_9ZZZZ</name>
<feature type="coiled-coil region" evidence="1">
    <location>
        <begin position="53"/>
        <end position="96"/>
    </location>
</feature>
<comment type="caution">
    <text evidence="3">The sequence shown here is derived from an EMBL/GenBank/DDBJ whole genome shotgun (WGS) entry which is preliminary data.</text>
</comment>
<proteinExistence type="predicted"/>
<keyword evidence="2" id="KW-0812">Transmembrane</keyword>
<dbReference type="EMBL" id="BARU01032432">
    <property type="protein sequence ID" value="GAH71034.1"/>
    <property type="molecule type" value="Genomic_DNA"/>
</dbReference>
<protein>
    <submittedName>
        <fullName evidence="3">Uncharacterized protein</fullName>
    </submittedName>
</protein>
<evidence type="ECO:0000256" key="2">
    <source>
        <dbReference type="SAM" id="Phobius"/>
    </source>
</evidence>
<organism evidence="3">
    <name type="scientific">marine sediment metagenome</name>
    <dbReference type="NCBI Taxonomy" id="412755"/>
    <lineage>
        <taxon>unclassified sequences</taxon>
        <taxon>metagenomes</taxon>
        <taxon>ecological metagenomes</taxon>
    </lineage>
</organism>